<protein>
    <recommendedName>
        <fullName evidence="4">DUF502 domain-containing protein</fullName>
    </recommendedName>
</protein>
<accession>A0A0B4XFL1</accession>
<dbReference type="KEGG" id="apac:S7S_02060"/>
<keyword evidence="1" id="KW-1133">Transmembrane helix</keyword>
<evidence type="ECO:0000313" key="2">
    <source>
        <dbReference type="EMBL" id="AJD46834.1"/>
    </source>
</evidence>
<proteinExistence type="predicted"/>
<evidence type="ECO:0000313" key="3">
    <source>
        <dbReference type="Proteomes" id="UP000006764"/>
    </source>
</evidence>
<keyword evidence="1" id="KW-0812">Transmembrane</keyword>
<evidence type="ECO:0008006" key="4">
    <source>
        <dbReference type="Google" id="ProtNLM"/>
    </source>
</evidence>
<dbReference type="HOGENOM" id="CLU_068050_5_0_6"/>
<dbReference type="STRING" id="391936.S7S_02060"/>
<dbReference type="OrthoDB" id="9780267at2"/>
<dbReference type="RefSeq" id="WP_041025911.1">
    <property type="nucleotide sequence ID" value="NZ_CP004387.1"/>
</dbReference>
<keyword evidence="3" id="KW-1185">Reference proteome</keyword>
<feature type="transmembrane region" description="Helical" evidence="1">
    <location>
        <begin position="15"/>
        <end position="36"/>
    </location>
</feature>
<reference evidence="2 3" key="1">
    <citation type="journal article" date="2012" name="J. Bacteriol.">
        <title>Genome sequence of an alkane-degrading bacterium, Alcanivorax pacificus type strain W11-5, isolated from deep sea sediment.</title>
        <authorList>
            <person name="Lai Q."/>
            <person name="Shao Z."/>
        </authorList>
    </citation>
    <scope>NUCLEOTIDE SEQUENCE [LARGE SCALE GENOMIC DNA]</scope>
    <source>
        <strain evidence="2 3">W11-5</strain>
    </source>
</reference>
<feature type="transmembrane region" description="Helical" evidence="1">
    <location>
        <begin position="56"/>
        <end position="81"/>
    </location>
</feature>
<keyword evidence="1" id="KW-0472">Membrane</keyword>
<organism evidence="2 3">
    <name type="scientific">Isoalcanivorax pacificus W11-5</name>
    <dbReference type="NCBI Taxonomy" id="391936"/>
    <lineage>
        <taxon>Bacteria</taxon>
        <taxon>Pseudomonadati</taxon>
        <taxon>Pseudomonadota</taxon>
        <taxon>Gammaproteobacteria</taxon>
        <taxon>Oceanospirillales</taxon>
        <taxon>Alcanivoracaceae</taxon>
        <taxon>Isoalcanivorax</taxon>
    </lineage>
</organism>
<dbReference type="InterPro" id="IPR007462">
    <property type="entry name" value="COV1-like"/>
</dbReference>
<name>A0A0B4XFL1_9GAMM</name>
<dbReference type="AlphaFoldDB" id="A0A0B4XFL1"/>
<dbReference type="PANTHER" id="PTHR31876">
    <property type="entry name" value="COV-LIKE PROTEIN 1"/>
    <property type="match status" value="1"/>
</dbReference>
<sequence>MSSGRRAMSFIRKSLVGGLVILLPLAVIGFFFRWIYGIVTDITSPVATLFIRSWGWPQYAADLIGIVVLVTFCFLLGNLVTTRLGGWLWQRTEDGVMARLPGYRAVREVVAQLLGNSEDSPFARGEVARIWLYGRDIDVSVLGLITSRFSDGNVSVFVPTGPNPTTGFIYIVSMSVVTLCPDIKVEQMMKVVVACGAGSNRLFPGGTAPAAAPVEER</sequence>
<dbReference type="EMBL" id="CP004387">
    <property type="protein sequence ID" value="AJD46834.1"/>
    <property type="molecule type" value="Genomic_DNA"/>
</dbReference>
<evidence type="ECO:0000256" key="1">
    <source>
        <dbReference type="SAM" id="Phobius"/>
    </source>
</evidence>
<dbReference type="PANTHER" id="PTHR31876:SF26">
    <property type="entry name" value="PROTEIN LIKE COV 2"/>
    <property type="match status" value="1"/>
</dbReference>
<gene>
    <name evidence="2" type="ORF">S7S_02060</name>
</gene>
<dbReference type="Proteomes" id="UP000006764">
    <property type="component" value="Chromosome"/>
</dbReference>
<dbReference type="Pfam" id="PF04367">
    <property type="entry name" value="DUF502"/>
    <property type="match status" value="1"/>
</dbReference>